<evidence type="ECO:0000313" key="5">
    <source>
        <dbReference type="Proteomes" id="UP000069940"/>
    </source>
</evidence>
<evidence type="ECO:0000256" key="1">
    <source>
        <dbReference type="ARBA" id="ARBA00005771"/>
    </source>
</evidence>
<dbReference type="InterPro" id="IPR027417">
    <property type="entry name" value="P-loop_NTPase"/>
</dbReference>
<evidence type="ECO:0000256" key="2">
    <source>
        <dbReference type="ARBA" id="ARBA00022679"/>
    </source>
</evidence>
<dbReference type="EnsemblMetazoa" id="AALFPA23_016961.R24767">
    <property type="protein sequence ID" value="AALFPA23_016961.P24767"/>
    <property type="gene ID" value="AALFPA23_016961"/>
</dbReference>
<evidence type="ECO:0000313" key="4">
    <source>
        <dbReference type="EnsemblMetazoa" id="AALFPA23_016961.P24767"/>
    </source>
</evidence>
<dbReference type="InterPro" id="IPR000863">
    <property type="entry name" value="Sulfotransferase_dom"/>
</dbReference>
<dbReference type="Proteomes" id="UP000069940">
    <property type="component" value="Unassembled WGS sequence"/>
</dbReference>
<proteinExistence type="inferred from homology"/>
<evidence type="ECO:0000259" key="3">
    <source>
        <dbReference type="Pfam" id="PF00685"/>
    </source>
</evidence>
<sequence>MSETTSRDDVFSYKPLDTELAKALSCPAATAFIEVKPVEKFTASDSPFSDGLPWEPKACVLPEKYQHFAERVRNFTVYDDDVWIITFPKCGTTWTQEMVWLIDHNLDYERAKSESLNSRSVYLEIAGIAKNLPVDTVAAAASKARPRHIKSHLPMALLPKQLWTVKPKIIYVSRNPKDVAVSYWHHYQMIMGYRGTREMFLEALLADQVVYCPQVEHVLDFWRLRSEQNVLFLTYEQMKKNLREVLTKVCDFFGKQYSDEQLDELARHLSFDEMKKNPATNNSDLTRGAMAMNGRKGESFEFMRKGQVGDYKNELPAEYIARLDQYIAEELRDSDFRFDL</sequence>
<feature type="domain" description="Sulfotransferase" evidence="3">
    <location>
        <begin position="79"/>
        <end position="334"/>
    </location>
</feature>
<protein>
    <recommendedName>
        <fullName evidence="3">Sulfotransferase domain-containing protein</fullName>
    </recommendedName>
</protein>
<keyword evidence="2" id="KW-0808">Transferase</keyword>
<dbReference type="RefSeq" id="XP_029731814.1">
    <property type="nucleotide sequence ID" value="XM_029875954.2"/>
</dbReference>
<name>A0ABM1ZBQ6_AEDAL</name>
<reference evidence="5" key="1">
    <citation type="journal article" date="2015" name="Proc. Natl. Acad. Sci. U.S.A.">
        <title>Genome sequence of the Asian Tiger mosquito, Aedes albopictus, reveals insights into its biology, genetics, and evolution.</title>
        <authorList>
            <person name="Chen X.G."/>
            <person name="Jiang X."/>
            <person name="Gu J."/>
            <person name="Xu M."/>
            <person name="Wu Y."/>
            <person name="Deng Y."/>
            <person name="Zhang C."/>
            <person name="Bonizzoni M."/>
            <person name="Dermauw W."/>
            <person name="Vontas J."/>
            <person name="Armbruster P."/>
            <person name="Huang X."/>
            <person name="Yang Y."/>
            <person name="Zhang H."/>
            <person name="He W."/>
            <person name="Peng H."/>
            <person name="Liu Y."/>
            <person name="Wu K."/>
            <person name="Chen J."/>
            <person name="Lirakis M."/>
            <person name="Topalis P."/>
            <person name="Van Leeuwen T."/>
            <person name="Hall A.B."/>
            <person name="Jiang X."/>
            <person name="Thorpe C."/>
            <person name="Mueller R.L."/>
            <person name="Sun C."/>
            <person name="Waterhouse R.M."/>
            <person name="Yan G."/>
            <person name="Tu Z.J."/>
            <person name="Fang X."/>
            <person name="James A.A."/>
        </authorList>
    </citation>
    <scope>NUCLEOTIDE SEQUENCE [LARGE SCALE GENOMIC DNA]</scope>
    <source>
        <strain evidence="5">Foshan</strain>
    </source>
</reference>
<keyword evidence="5" id="KW-1185">Reference proteome</keyword>
<comment type="similarity">
    <text evidence="1">Belongs to the sulfotransferase 1 family.</text>
</comment>
<accession>A0ABM1ZBQ6</accession>
<organism evidence="4 5">
    <name type="scientific">Aedes albopictus</name>
    <name type="common">Asian tiger mosquito</name>
    <name type="synonym">Stegomyia albopicta</name>
    <dbReference type="NCBI Taxonomy" id="7160"/>
    <lineage>
        <taxon>Eukaryota</taxon>
        <taxon>Metazoa</taxon>
        <taxon>Ecdysozoa</taxon>
        <taxon>Arthropoda</taxon>
        <taxon>Hexapoda</taxon>
        <taxon>Insecta</taxon>
        <taxon>Pterygota</taxon>
        <taxon>Neoptera</taxon>
        <taxon>Endopterygota</taxon>
        <taxon>Diptera</taxon>
        <taxon>Nematocera</taxon>
        <taxon>Culicoidea</taxon>
        <taxon>Culicidae</taxon>
        <taxon>Culicinae</taxon>
        <taxon>Aedini</taxon>
        <taxon>Aedes</taxon>
        <taxon>Stegomyia</taxon>
    </lineage>
</organism>
<reference evidence="4" key="2">
    <citation type="submission" date="2025-05" db="UniProtKB">
        <authorList>
            <consortium name="EnsemblMetazoa"/>
        </authorList>
    </citation>
    <scope>IDENTIFICATION</scope>
    <source>
        <strain evidence="4">Foshan</strain>
    </source>
</reference>
<dbReference type="Pfam" id="PF00685">
    <property type="entry name" value="Sulfotransfer_1"/>
    <property type="match status" value="1"/>
</dbReference>
<dbReference type="GeneID" id="115268042"/>
<dbReference type="SUPFAM" id="SSF52540">
    <property type="entry name" value="P-loop containing nucleoside triphosphate hydrolases"/>
    <property type="match status" value="1"/>
</dbReference>
<dbReference type="PANTHER" id="PTHR11783">
    <property type="entry name" value="SULFOTRANSFERASE SULT"/>
    <property type="match status" value="1"/>
</dbReference>
<dbReference type="Gene3D" id="3.40.50.300">
    <property type="entry name" value="P-loop containing nucleotide triphosphate hydrolases"/>
    <property type="match status" value="1"/>
</dbReference>